<feature type="region of interest" description="Disordered" evidence="1">
    <location>
        <begin position="1"/>
        <end position="29"/>
    </location>
</feature>
<reference evidence="2 3" key="1">
    <citation type="journal article" date="2012" name="ISME J.">
        <title>Nitrification expanded: discovery, physiology and genomics of a nitrite-oxidizing bacterium from the phylum Chloroflexi.</title>
        <authorList>
            <person name="Sorokin D.Y."/>
            <person name="Lucker S."/>
            <person name="Vejmelkova D."/>
            <person name="Kostrikina N.A."/>
            <person name="Kleerebezem R."/>
            <person name="Rijpstra W.I."/>
            <person name="Damste J.S."/>
            <person name="Le Paslier D."/>
            <person name="Muyzer G."/>
            <person name="Wagner M."/>
            <person name="van Loosdrecht M.C."/>
            <person name="Daims H."/>
        </authorList>
    </citation>
    <scope>NUCLEOTIDE SEQUENCE [LARGE SCALE GENOMIC DNA]</scope>
    <source>
        <strain evidence="3">none</strain>
    </source>
</reference>
<dbReference type="AlphaFoldDB" id="I4ENA3"/>
<keyword evidence="3" id="KW-1185">Reference proteome</keyword>
<feature type="compositionally biased region" description="Polar residues" evidence="1">
    <location>
        <begin position="19"/>
        <end position="29"/>
    </location>
</feature>
<evidence type="ECO:0000313" key="3">
    <source>
        <dbReference type="Proteomes" id="UP000004221"/>
    </source>
</evidence>
<evidence type="ECO:0000313" key="2">
    <source>
        <dbReference type="EMBL" id="CCF86166.1"/>
    </source>
</evidence>
<evidence type="ECO:0000256" key="1">
    <source>
        <dbReference type="SAM" id="MobiDB-lite"/>
    </source>
</evidence>
<name>I4ENA3_9BACT</name>
<comment type="caution">
    <text evidence="2">The sequence shown here is derived from an EMBL/GenBank/DDBJ whole genome shotgun (WGS) entry which is preliminary data.</text>
</comment>
<sequence length="29" mass="3053">MQVPGAQAALPTREALTASLHQGSDLQDF</sequence>
<gene>
    <name evidence="2" type="ORF">NITHO_810010</name>
</gene>
<organism evidence="2 3">
    <name type="scientific">Nitrolancea hollandica Lb</name>
    <dbReference type="NCBI Taxonomy" id="1129897"/>
    <lineage>
        <taxon>Bacteria</taxon>
        <taxon>Pseudomonadati</taxon>
        <taxon>Thermomicrobiota</taxon>
        <taxon>Thermomicrobia</taxon>
        <taxon>Sphaerobacterales</taxon>
        <taxon>Sphaerobacterineae</taxon>
        <taxon>Sphaerobacteraceae</taxon>
        <taxon>Nitrolancea</taxon>
    </lineage>
</organism>
<proteinExistence type="predicted"/>
<accession>I4ENA3</accession>
<protein>
    <submittedName>
        <fullName evidence="2">Uncharacterized protein</fullName>
    </submittedName>
</protein>
<dbReference type="EMBL" id="CAGS01000717">
    <property type="protein sequence ID" value="CCF86166.1"/>
    <property type="molecule type" value="Genomic_DNA"/>
</dbReference>
<dbReference type="Proteomes" id="UP000004221">
    <property type="component" value="Unassembled WGS sequence"/>
</dbReference>